<protein>
    <submittedName>
        <fullName evidence="3">Uncharacterized protein</fullName>
    </submittedName>
</protein>
<feature type="signal peptide" evidence="2">
    <location>
        <begin position="1"/>
        <end position="17"/>
    </location>
</feature>
<feature type="region of interest" description="Disordered" evidence="1">
    <location>
        <begin position="22"/>
        <end position="66"/>
    </location>
</feature>
<feature type="chain" id="PRO_5041435509" evidence="2">
    <location>
        <begin position="18"/>
        <end position="168"/>
    </location>
</feature>
<feature type="compositionally biased region" description="Basic residues" evidence="1">
    <location>
        <begin position="35"/>
        <end position="53"/>
    </location>
</feature>
<evidence type="ECO:0000313" key="3">
    <source>
        <dbReference type="EMBL" id="CAJ0591914.1"/>
    </source>
</evidence>
<dbReference type="EMBL" id="CATQJL010000001">
    <property type="protein sequence ID" value="CAJ0591914.1"/>
    <property type="molecule type" value="Genomic_DNA"/>
</dbReference>
<evidence type="ECO:0000256" key="1">
    <source>
        <dbReference type="SAM" id="MobiDB-lite"/>
    </source>
</evidence>
<sequence>MNFSTALIFAFVVVAFTKPLHRGSSSFSSEDDSKHKRHHHKHGHQHHTIHPRRSTSTTTTSTVYEQPSTQAPIVTTSDRIATEGVPVTTSIAGIITESEPITRAETEASTKLFPASTSIAAEIVTNVVTVEEGVVPAVSTQAVVLRTDASVAEFDAGFALTTKEVNEQ</sequence>
<evidence type="ECO:0000313" key="4">
    <source>
        <dbReference type="Proteomes" id="UP001176961"/>
    </source>
</evidence>
<gene>
    <name evidence="3" type="ORF">CYNAS_LOCUS3897</name>
</gene>
<dbReference type="Proteomes" id="UP001176961">
    <property type="component" value="Unassembled WGS sequence"/>
</dbReference>
<proteinExistence type="predicted"/>
<name>A0AA36DSD3_CYLNA</name>
<reference evidence="3" key="1">
    <citation type="submission" date="2023-07" db="EMBL/GenBank/DDBJ databases">
        <authorList>
            <consortium name="CYATHOMIX"/>
        </authorList>
    </citation>
    <scope>NUCLEOTIDE SEQUENCE</scope>
    <source>
        <strain evidence="3">N/A</strain>
    </source>
</reference>
<accession>A0AA36DSD3</accession>
<dbReference type="AlphaFoldDB" id="A0AA36DSD3"/>
<organism evidence="3 4">
    <name type="scientific">Cylicocyclus nassatus</name>
    <name type="common">Nematode worm</name>
    <dbReference type="NCBI Taxonomy" id="53992"/>
    <lineage>
        <taxon>Eukaryota</taxon>
        <taxon>Metazoa</taxon>
        <taxon>Ecdysozoa</taxon>
        <taxon>Nematoda</taxon>
        <taxon>Chromadorea</taxon>
        <taxon>Rhabditida</taxon>
        <taxon>Rhabditina</taxon>
        <taxon>Rhabditomorpha</taxon>
        <taxon>Strongyloidea</taxon>
        <taxon>Strongylidae</taxon>
        <taxon>Cylicocyclus</taxon>
    </lineage>
</organism>
<keyword evidence="2" id="KW-0732">Signal</keyword>
<evidence type="ECO:0000256" key="2">
    <source>
        <dbReference type="SAM" id="SignalP"/>
    </source>
</evidence>
<comment type="caution">
    <text evidence="3">The sequence shown here is derived from an EMBL/GenBank/DDBJ whole genome shotgun (WGS) entry which is preliminary data.</text>
</comment>
<keyword evidence="4" id="KW-1185">Reference proteome</keyword>